<name>A0ABW4DKG7_9LACO</name>
<evidence type="ECO:0000256" key="8">
    <source>
        <dbReference type="SAM" id="Phobius"/>
    </source>
</evidence>
<keyword evidence="3" id="KW-0813">Transport</keyword>
<comment type="subcellular location">
    <subcellularLocation>
        <location evidence="1">Cell membrane</location>
        <topology evidence="1">Multi-pass membrane protein</topology>
    </subcellularLocation>
</comment>
<dbReference type="Pfam" id="PF03591">
    <property type="entry name" value="AzlC"/>
    <property type="match status" value="1"/>
</dbReference>
<evidence type="ECO:0000256" key="7">
    <source>
        <dbReference type="ARBA" id="ARBA00023136"/>
    </source>
</evidence>
<keyword evidence="7 8" id="KW-0472">Membrane</keyword>
<dbReference type="RefSeq" id="WP_125577128.1">
    <property type="nucleotide sequence ID" value="NZ_JBHTOF010000025.1"/>
</dbReference>
<proteinExistence type="inferred from homology"/>
<gene>
    <name evidence="9" type="ORF">ACFQ4L_03585</name>
</gene>
<feature type="transmembrane region" description="Helical" evidence="8">
    <location>
        <begin position="68"/>
        <end position="93"/>
    </location>
</feature>
<dbReference type="Proteomes" id="UP001597244">
    <property type="component" value="Unassembled WGS sequence"/>
</dbReference>
<comment type="caution">
    <text evidence="9">The sequence shown here is derived from an EMBL/GenBank/DDBJ whole genome shotgun (WGS) entry which is preliminary data.</text>
</comment>
<feature type="transmembrane region" description="Helical" evidence="8">
    <location>
        <begin position="137"/>
        <end position="157"/>
    </location>
</feature>
<keyword evidence="6 8" id="KW-1133">Transmembrane helix</keyword>
<dbReference type="InterPro" id="IPR011606">
    <property type="entry name" value="Brnchd-chn_aa_trnsp_permease"/>
</dbReference>
<reference evidence="10" key="1">
    <citation type="journal article" date="2019" name="Int. J. Syst. Evol. Microbiol.">
        <title>The Global Catalogue of Microorganisms (GCM) 10K type strain sequencing project: providing services to taxonomists for standard genome sequencing and annotation.</title>
        <authorList>
            <consortium name="The Broad Institute Genomics Platform"/>
            <consortium name="The Broad Institute Genome Sequencing Center for Infectious Disease"/>
            <person name="Wu L."/>
            <person name="Ma J."/>
        </authorList>
    </citation>
    <scope>NUCLEOTIDE SEQUENCE [LARGE SCALE GENOMIC DNA]</scope>
    <source>
        <strain evidence="10">CCM 8951</strain>
    </source>
</reference>
<evidence type="ECO:0000313" key="9">
    <source>
        <dbReference type="EMBL" id="MFD1465172.1"/>
    </source>
</evidence>
<keyword evidence="5 8" id="KW-0812">Transmembrane</keyword>
<feature type="transmembrane region" description="Helical" evidence="8">
    <location>
        <begin position="15"/>
        <end position="34"/>
    </location>
</feature>
<keyword evidence="4" id="KW-1003">Cell membrane</keyword>
<accession>A0ABW4DKG7</accession>
<organism evidence="9 10">
    <name type="scientific">Lapidilactobacillus mulanensis</name>
    <dbReference type="NCBI Taxonomy" id="2485999"/>
    <lineage>
        <taxon>Bacteria</taxon>
        <taxon>Bacillati</taxon>
        <taxon>Bacillota</taxon>
        <taxon>Bacilli</taxon>
        <taxon>Lactobacillales</taxon>
        <taxon>Lactobacillaceae</taxon>
        <taxon>Lapidilactobacillus</taxon>
    </lineage>
</organism>
<dbReference type="PANTHER" id="PTHR34979">
    <property type="entry name" value="INNER MEMBRANE PROTEIN YGAZ"/>
    <property type="match status" value="1"/>
</dbReference>
<feature type="transmembrane region" description="Helical" evidence="8">
    <location>
        <begin position="216"/>
        <end position="234"/>
    </location>
</feature>
<feature type="transmembrane region" description="Helical" evidence="8">
    <location>
        <begin position="193"/>
        <end position="210"/>
    </location>
</feature>
<evidence type="ECO:0000256" key="6">
    <source>
        <dbReference type="ARBA" id="ARBA00022989"/>
    </source>
</evidence>
<dbReference type="EMBL" id="JBHTOF010000025">
    <property type="protein sequence ID" value="MFD1465172.1"/>
    <property type="molecule type" value="Genomic_DNA"/>
</dbReference>
<evidence type="ECO:0000313" key="10">
    <source>
        <dbReference type="Proteomes" id="UP001597244"/>
    </source>
</evidence>
<evidence type="ECO:0000256" key="1">
    <source>
        <dbReference type="ARBA" id="ARBA00004651"/>
    </source>
</evidence>
<sequence>MNDKLDSLTAFKETLPTAFGYVGLGVTFGIVGRATGFSPLVVLLTSIIIYAGSAQFITVSMLAVGSPLLSIVFATFLVNARMILLSTTLAPYFKKNKMSENILVGTLLTDESFVLGMNKLNFTDHHLSFAWFNTANVVAYLTWAISSFVGALLGNFIPDPQKFGLDFAIVAMFIGLLYLQIITDRSLPRMLQLLMVGITLVLIYLGFIFIPSNILILVVTVVGCGIGVVIKHAFF</sequence>
<evidence type="ECO:0000256" key="4">
    <source>
        <dbReference type="ARBA" id="ARBA00022475"/>
    </source>
</evidence>
<evidence type="ECO:0000256" key="3">
    <source>
        <dbReference type="ARBA" id="ARBA00022448"/>
    </source>
</evidence>
<comment type="similarity">
    <text evidence="2">Belongs to the AzlC family.</text>
</comment>
<keyword evidence="10" id="KW-1185">Reference proteome</keyword>
<dbReference type="PANTHER" id="PTHR34979:SF1">
    <property type="entry name" value="INNER MEMBRANE PROTEIN YGAZ"/>
    <property type="match status" value="1"/>
</dbReference>
<protein>
    <submittedName>
        <fullName evidence="9">AzlC family ABC transporter permease</fullName>
    </submittedName>
</protein>
<evidence type="ECO:0000256" key="5">
    <source>
        <dbReference type="ARBA" id="ARBA00022692"/>
    </source>
</evidence>
<feature type="transmembrane region" description="Helical" evidence="8">
    <location>
        <begin position="41"/>
        <end position="62"/>
    </location>
</feature>
<evidence type="ECO:0000256" key="2">
    <source>
        <dbReference type="ARBA" id="ARBA00010735"/>
    </source>
</evidence>
<feature type="transmembrane region" description="Helical" evidence="8">
    <location>
        <begin position="163"/>
        <end position="181"/>
    </location>
</feature>